<dbReference type="OrthoDB" id="10059120at2759"/>
<dbReference type="Proteomes" id="UP000192578">
    <property type="component" value="Unassembled WGS sequence"/>
</dbReference>
<feature type="region of interest" description="Disordered" evidence="2">
    <location>
        <begin position="39"/>
        <end position="83"/>
    </location>
</feature>
<evidence type="ECO:0000256" key="1">
    <source>
        <dbReference type="ARBA" id="ARBA00005361"/>
    </source>
</evidence>
<reference evidence="4" key="1">
    <citation type="submission" date="2017-01" db="EMBL/GenBank/DDBJ databases">
        <title>Comparative genomics of anhydrobiosis in the tardigrade Hypsibius dujardini.</title>
        <authorList>
            <person name="Yoshida Y."/>
            <person name="Koutsovoulos G."/>
            <person name="Laetsch D."/>
            <person name="Stevens L."/>
            <person name="Kumar S."/>
            <person name="Horikawa D."/>
            <person name="Ishino K."/>
            <person name="Komine S."/>
            <person name="Tomita M."/>
            <person name="Blaxter M."/>
            <person name="Arakawa K."/>
        </authorList>
    </citation>
    <scope>NUCLEOTIDE SEQUENCE [LARGE SCALE GENOMIC DNA]</scope>
    <source>
        <strain evidence="4">Z151</strain>
    </source>
</reference>
<evidence type="ECO:0000256" key="2">
    <source>
        <dbReference type="SAM" id="MobiDB-lite"/>
    </source>
</evidence>
<accession>A0A1W0WAN9</accession>
<feature type="compositionally biased region" description="Low complexity" evidence="2">
    <location>
        <begin position="1"/>
        <end position="14"/>
    </location>
</feature>
<organism evidence="3 4">
    <name type="scientific">Hypsibius exemplaris</name>
    <name type="common">Freshwater tardigrade</name>
    <dbReference type="NCBI Taxonomy" id="2072580"/>
    <lineage>
        <taxon>Eukaryota</taxon>
        <taxon>Metazoa</taxon>
        <taxon>Ecdysozoa</taxon>
        <taxon>Tardigrada</taxon>
        <taxon>Eutardigrada</taxon>
        <taxon>Parachela</taxon>
        <taxon>Hypsibioidea</taxon>
        <taxon>Hypsibiidae</taxon>
        <taxon>Hypsibius</taxon>
    </lineage>
</organism>
<protein>
    <submittedName>
        <fullName evidence="3">Uncharacterized protein</fullName>
    </submittedName>
</protein>
<name>A0A1W0WAN9_HYPEX</name>
<sequence>MLDSEAAPAAANPAGGSLDVPKAGALLEVTSGASALNPTVSQDVAQEEPATTVAANPGDVPLDGDLSAGIADDADGSTGPDALVKKKKSEPRILIPFTSEELNEIIKQGFTVLEKECQKTDYDNGRLELWKTMLEDYIVKGASFLDKPFKFTFYVSIHQNTGDAMHLSLGAFFQANFDGYTTGHWENDDIQVDVVIMAFSVQ</sequence>
<dbReference type="InterPro" id="IPR038586">
    <property type="entry name" value="Tctex-1-like_sf"/>
</dbReference>
<comment type="caution">
    <text evidence="3">The sequence shown here is derived from an EMBL/GenBank/DDBJ whole genome shotgun (WGS) entry which is preliminary data.</text>
</comment>
<proteinExistence type="inferred from homology"/>
<dbReference type="InterPro" id="IPR005334">
    <property type="entry name" value="Tctex-1-like"/>
</dbReference>
<comment type="similarity">
    <text evidence="1">Belongs to the dynein light chain Tctex-type family.</text>
</comment>
<dbReference type="CDD" id="cd21455">
    <property type="entry name" value="DLC-like_DYNLT1_DYNLT3"/>
    <property type="match status" value="1"/>
</dbReference>
<dbReference type="EMBL" id="MTYJ01000150">
    <property type="protein sequence ID" value="OQV12248.1"/>
    <property type="molecule type" value="Genomic_DNA"/>
</dbReference>
<keyword evidence="4" id="KW-1185">Reference proteome</keyword>
<dbReference type="Gene3D" id="3.30.1140.40">
    <property type="entry name" value="Tctex-1"/>
    <property type="match status" value="1"/>
</dbReference>
<gene>
    <name evidence="3" type="ORF">BV898_13510</name>
</gene>
<dbReference type="AlphaFoldDB" id="A0A1W0WAN9"/>
<evidence type="ECO:0000313" key="3">
    <source>
        <dbReference type="EMBL" id="OQV12248.1"/>
    </source>
</evidence>
<dbReference type="Pfam" id="PF03645">
    <property type="entry name" value="Tctex-1"/>
    <property type="match status" value="1"/>
</dbReference>
<evidence type="ECO:0000313" key="4">
    <source>
        <dbReference type="Proteomes" id="UP000192578"/>
    </source>
</evidence>
<feature type="region of interest" description="Disordered" evidence="2">
    <location>
        <begin position="1"/>
        <end position="20"/>
    </location>
</feature>